<dbReference type="InterPro" id="IPR043197">
    <property type="entry name" value="Plakin"/>
</dbReference>
<dbReference type="Pfam" id="PF17902">
    <property type="entry name" value="SH3_10"/>
    <property type="match status" value="1"/>
</dbReference>
<dbReference type="Gene3D" id="1.20.58.1060">
    <property type="match status" value="1"/>
</dbReference>
<evidence type="ECO:0000256" key="8">
    <source>
        <dbReference type="ARBA" id="ARBA00022771"/>
    </source>
</evidence>
<keyword evidence="6" id="KW-0479">Metal-binding</keyword>
<comment type="similarity">
    <text evidence="3">Belongs to the plakin or cytolinker family.</text>
</comment>
<evidence type="ECO:0000259" key="15">
    <source>
        <dbReference type="PROSITE" id="PS51800"/>
    </source>
</evidence>
<dbReference type="FunFam" id="3.90.1290.10:FF:000002">
    <property type="entry name" value="Plectin a"/>
    <property type="match status" value="1"/>
</dbReference>
<dbReference type="InterPro" id="IPR041573">
    <property type="entry name" value="Desmoplakin_Spectrin-like"/>
</dbReference>
<dbReference type="Pfam" id="PF21019">
    <property type="entry name" value="Spectrin_3"/>
    <property type="match status" value="1"/>
</dbReference>
<evidence type="ECO:0000256" key="5">
    <source>
        <dbReference type="ARBA" id="ARBA00022553"/>
    </source>
</evidence>
<dbReference type="InterPro" id="IPR036236">
    <property type="entry name" value="Znf_C2H2_sf"/>
</dbReference>
<feature type="compositionally biased region" description="Gly residues" evidence="14">
    <location>
        <begin position="168"/>
        <end position="180"/>
    </location>
</feature>
<dbReference type="SMART" id="SM00150">
    <property type="entry name" value="SPEC"/>
    <property type="match status" value="3"/>
</dbReference>
<dbReference type="SMART" id="SM00250">
    <property type="entry name" value="PLEC"/>
    <property type="match status" value="18"/>
</dbReference>
<dbReference type="GO" id="GO:0043588">
    <property type="term" value="P:skin development"/>
    <property type="evidence" value="ECO:0007669"/>
    <property type="project" value="TreeGrafter"/>
</dbReference>
<dbReference type="EMBL" id="OW240915">
    <property type="protein sequence ID" value="CAH2284267.1"/>
    <property type="molecule type" value="Genomic_DNA"/>
</dbReference>
<gene>
    <name evidence="16" type="ORF">PECUL_23A048811</name>
</gene>
<dbReference type="FunFam" id="1.20.58.60:FF:000123">
    <property type="entry name" value="Desmoplakin a"/>
    <property type="match status" value="1"/>
</dbReference>
<dbReference type="PANTHER" id="PTHR23169:SF26">
    <property type="entry name" value="DESMOPLAKIN"/>
    <property type="match status" value="1"/>
</dbReference>
<dbReference type="GO" id="GO:0005737">
    <property type="term" value="C:cytoplasm"/>
    <property type="evidence" value="ECO:0007669"/>
    <property type="project" value="TreeGrafter"/>
</dbReference>
<dbReference type="GO" id="GO:0005882">
    <property type="term" value="C:intermediate filament"/>
    <property type="evidence" value="ECO:0007669"/>
    <property type="project" value="TreeGrafter"/>
</dbReference>
<keyword evidence="12" id="KW-0472">Membrane</keyword>
<dbReference type="InterPro" id="IPR001101">
    <property type="entry name" value="Plectin_repeat"/>
</dbReference>
<feature type="region of interest" description="Disordered" evidence="14">
    <location>
        <begin position="157"/>
        <end position="192"/>
    </location>
</feature>
<evidence type="ECO:0000256" key="13">
    <source>
        <dbReference type="SAM" id="Coils"/>
    </source>
</evidence>
<evidence type="ECO:0000313" key="16">
    <source>
        <dbReference type="EMBL" id="CAH2284267.1"/>
    </source>
</evidence>
<feature type="compositionally biased region" description="Low complexity" evidence="14">
    <location>
        <begin position="2821"/>
        <end position="2840"/>
    </location>
</feature>
<keyword evidence="11 13" id="KW-0175">Coiled coil</keyword>
<evidence type="ECO:0000256" key="14">
    <source>
        <dbReference type="SAM" id="MobiDB-lite"/>
    </source>
</evidence>
<dbReference type="InterPro" id="IPR041615">
    <property type="entry name" value="Desmoplakin_SH3"/>
</dbReference>
<feature type="coiled-coil region" evidence="13">
    <location>
        <begin position="419"/>
        <end position="456"/>
    </location>
</feature>
<feature type="coiled-coil region" evidence="13">
    <location>
        <begin position="1631"/>
        <end position="1963"/>
    </location>
</feature>
<reference evidence="16" key="1">
    <citation type="submission" date="2022-03" db="EMBL/GenBank/DDBJ databases">
        <authorList>
            <person name="Alioto T."/>
            <person name="Alioto T."/>
            <person name="Gomez Garrido J."/>
        </authorList>
    </citation>
    <scope>NUCLEOTIDE SEQUENCE</scope>
</reference>
<organism evidence="16 17">
    <name type="scientific">Pelobates cultripes</name>
    <name type="common">Western spadefoot toad</name>
    <dbReference type="NCBI Taxonomy" id="61616"/>
    <lineage>
        <taxon>Eukaryota</taxon>
        <taxon>Metazoa</taxon>
        <taxon>Chordata</taxon>
        <taxon>Craniata</taxon>
        <taxon>Vertebrata</taxon>
        <taxon>Euteleostomi</taxon>
        <taxon>Amphibia</taxon>
        <taxon>Batrachia</taxon>
        <taxon>Anura</taxon>
        <taxon>Pelobatoidea</taxon>
        <taxon>Pelobatidae</taxon>
        <taxon>Pelobates</taxon>
    </lineage>
</organism>
<accession>A0AAD1W116</accession>
<keyword evidence="9" id="KW-0862">Zinc</keyword>
<evidence type="ECO:0000256" key="7">
    <source>
        <dbReference type="ARBA" id="ARBA00022737"/>
    </source>
</evidence>
<feature type="coiled-coil region" evidence="13">
    <location>
        <begin position="1407"/>
        <end position="1529"/>
    </location>
</feature>
<proteinExistence type="inferred from homology"/>
<keyword evidence="10" id="KW-0965">Cell junction</keyword>
<feature type="region of interest" description="Disordered" evidence="14">
    <location>
        <begin position="1282"/>
        <end position="1306"/>
    </location>
</feature>
<dbReference type="Pfam" id="PF05253">
    <property type="entry name" value="zf-U11-48K"/>
    <property type="match status" value="1"/>
</dbReference>
<evidence type="ECO:0000256" key="11">
    <source>
        <dbReference type="ARBA" id="ARBA00023054"/>
    </source>
</evidence>
<evidence type="ECO:0000256" key="3">
    <source>
        <dbReference type="ARBA" id="ARBA00009109"/>
    </source>
</evidence>
<feature type="coiled-coil region" evidence="13">
    <location>
        <begin position="320"/>
        <end position="347"/>
    </location>
</feature>
<keyword evidence="5" id="KW-0597">Phosphoprotein</keyword>
<keyword evidence="8" id="KW-0863">Zinc-finger</keyword>
<dbReference type="GO" id="GO:0042060">
    <property type="term" value="P:wound healing"/>
    <property type="evidence" value="ECO:0007669"/>
    <property type="project" value="TreeGrafter"/>
</dbReference>
<dbReference type="FunFam" id="1.20.58.60:FF:000010">
    <property type="entry name" value="plectin isoform X2"/>
    <property type="match status" value="1"/>
</dbReference>
<evidence type="ECO:0000313" key="17">
    <source>
        <dbReference type="Proteomes" id="UP001295444"/>
    </source>
</evidence>
<feature type="region of interest" description="Disordered" evidence="14">
    <location>
        <begin position="2811"/>
        <end position="2863"/>
    </location>
</feature>
<dbReference type="Gene3D" id="3.90.1290.10">
    <property type="entry name" value="Plakin repeat"/>
    <property type="match status" value="3"/>
</dbReference>
<evidence type="ECO:0000256" key="4">
    <source>
        <dbReference type="ARBA" id="ARBA00022475"/>
    </source>
</evidence>
<dbReference type="Pfam" id="PF18373">
    <property type="entry name" value="Spectrin_2"/>
    <property type="match status" value="1"/>
</dbReference>
<dbReference type="Pfam" id="PF21097">
    <property type="entry name" value="SR_plectin_7"/>
    <property type="match status" value="1"/>
</dbReference>
<dbReference type="SUPFAM" id="SSF46966">
    <property type="entry name" value="Spectrin repeat"/>
    <property type="match status" value="3"/>
</dbReference>
<feature type="coiled-coil region" evidence="13">
    <location>
        <begin position="1561"/>
        <end position="1602"/>
    </location>
</feature>
<dbReference type="GO" id="GO:0008270">
    <property type="term" value="F:zinc ion binding"/>
    <property type="evidence" value="ECO:0007669"/>
    <property type="project" value="UniProtKB-KW"/>
</dbReference>
<dbReference type="InterPro" id="IPR035915">
    <property type="entry name" value="Plakin_repeat_sf"/>
</dbReference>
<dbReference type="GO" id="GO:0098609">
    <property type="term" value="P:cell-cell adhesion"/>
    <property type="evidence" value="ECO:0007669"/>
    <property type="project" value="TreeGrafter"/>
</dbReference>
<dbReference type="Gene3D" id="3.30.160.780">
    <property type="match status" value="1"/>
</dbReference>
<dbReference type="PROSITE" id="PS51800">
    <property type="entry name" value="ZF_CHHC_U11_48K"/>
    <property type="match status" value="1"/>
</dbReference>
<feature type="compositionally biased region" description="Polar residues" evidence="14">
    <location>
        <begin position="2811"/>
        <end position="2820"/>
    </location>
</feature>
<feature type="region of interest" description="Disordered" evidence="14">
    <location>
        <begin position="2923"/>
        <end position="2945"/>
    </location>
</feature>
<dbReference type="Pfam" id="PF00681">
    <property type="entry name" value="Plectin"/>
    <property type="match status" value="8"/>
</dbReference>
<feature type="coiled-coil region" evidence="13">
    <location>
        <begin position="789"/>
        <end position="850"/>
    </location>
</feature>
<dbReference type="GO" id="GO:0030057">
    <property type="term" value="C:desmosome"/>
    <property type="evidence" value="ECO:0007669"/>
    <property type="project" value="UniProtKB-SubCell"/>
</dbReference>
<keyword evidence="7" id="KW-0677">Repeat</keyword>
<evidence type="ECO:0000256" key="9">
    <source>
        <dbReference type="ARBA" id="ARBA00022833"/>
    </source>
</evidence>
<protein>
    <submittedName>
        <fullName evidence="16">Desmoplakin isoform X1</fullName>
    </submittedName>
</protein>
<dbReference type="GO" id="GO:0045104">
    <property type="term" value="P:intermediate filament cytoskeleton organization"/>
    <property type="evidence" value="ECO:0007669"/>
    <property type="project" value="InterPro"/>
</dbReference>
<sequence length="3090" mass="356052">MSINGGSHTRINTLGRLHRADSGQDLIGMNNHHKRLPSSAYPQKTLYTQHYSTSETIGDGYGQASTMSRRSNTIQDMFQIISDHLMQAENIVQYEMKTGDGQIRSKEVDEALGIANEQMEMADGMIREMMNMGHQCDGYNRRMLQLQDQQRALHKAIQSSRMRKGSRGASGGGGGGGGGFSSQSGSGWDDYTKRTTTETLNQIRQHRRQMELVDWGFDANSVEQQINNHRVFHNAIAEYRWELDKIKVDLREKGAIYQIEEEYDVLLKASFERMDQLRQLQNIIQATSREIMWINDREEEELVYDWSDRNTDIPRKQEAFSKLMSQLEVKEKDLNKVKQESDQLIANHHPASDKIEAYMDTLQTQWSWILQITKCIDVHLKENAAYFQFFEEAQGTETYLTNLQDTIRKKYPCDKSMSLQRVLEMIKDLEREREKINEYKRQVQNLVNKSKKIVQLKPRNPDYKSNKAIVLKALCDYKQDQKVIHKGDECLLKNNSQRSKWNVTGPGGLDMVVPSVSLIVPPPNPGAVDLSTKIEQFYEAILTLWNQLYINMKSLVSWHYCMIDIEKIRAMTLAKLKTMRQEDYQRVVTDLELHYQEFLRNSQGSNMFGDEEKRKMQSQFTEAQKHYQTLVVQLPSVHTKVTEHTLVQRQAPVVTGERREVSSSSTVVVDGSSKDIDRDREKQENWLLLELQKIRRRLESHETRFLQRNIYNVDQETYRDLGHRINDFETLRGEGQGLSSNFNTVRETMMNLKGSDKASYLQSELNVLLKKMESINGFSVGHLDRLQALRALLQNILQIEDLIKVYEARLTEEETISLDPAKVEAYRSALKKMRMELDQKKSLLKNMDTEMKNVLKINDHVSQTYPYCEVDITKFCDKVNQLTDRWQRIEKEIDDRSWELEKQGKQLRNYRDLHQALSKWISDTKHKQDTLESAKLTDSTAVARYLNEQKSLNVEIQGKRDKVEEVMKTADLCASSIKDYELQLASYSSGLETLLNIPIKRTMVQSPSGIILQESAEIQARYIELLTRGNDFYRLLHEISKSMEDLKMKNTRIELLEEELRLARDANSDNSHKNKFLDQNLQKYQTECSEYKSRLLLLEDMKRKAEMDGSSAKQNLEKCYSQISEFNEKITRLTYEIDDERRRRKALEERCDLHKNEFDQLQQKRQIDLEGINRQKIDSEKIIKEKEYEIERLRIRLQDEGQRKQEYENELSKVRKQYSDEISSLRNKYESEINITKTTIQQITVQKEEDTYELRAQMEKLARENRDLTQEITRLNETIVQSNEQRRRAEEDALQQKASGSELSQRKQHLEIEIQKLIHTHSEDSARYKMSLEEAARTIKERNSEVEKLKYQLQEEAARQRQYENELVKVRNDYDEQLITLRSKYESEIKITKTTIHEVTVQKDDNINDLSAQVDNLMREKRDLLTEVNRLKTSITQMTHNLKKTEDDAHQQKSYSSEISQKKQQLEIELKQIITLRKEEEQRYKKSLDDAAKTIQERNKEVERVKKLLEVETDQRKKLEDDHVKLQRTQFDLQKANTSASETISKLKIQEQELFRVKTDYEKLSLEKQSKESEITRLQASLKEMQTLKLKLEDEINRQKRIATDEHANNKKLGDELESLRRTSSEQLKKITSLTQQIEQISIVKKQTEEDLRQQRESLDSQLRDKQRNIDELSKLVAEVESLRRQLHVEQENLRQAHGRNEHLQKTIEERNKSLNECKIEIEKLQSITENLTKEHLRLEEELRYVRLENEEVKKNKDEVDGEKTATITELKNQLQTSNKRSLELQGLINELQKERQNLRQEIEKFQKQALEANNKIHESSSKYSEIIQEKESLLMKIKLLEQDKARLQRLEDELNRAKAALDSETRLKQRIEDEKQQIRNEFNQWKSQYTRKDDDVKRVETSLERSERDKAGLKSEIERLQSEIRSIEERYRRKLEETSMTQSELEARRLALERELENLKRRPLTTNIQTQTDEDASKFVFDGLRKKITALQLLECQIITKSTFDKLVKGQKSVEEVAAEIEPSLKGAGAIAGVSVTPKEKYTLVDAQRKKLISPESTVMLLEAQAATGGIIDLQRNEKLTVDNAIARDLIEFQDREAVYTAEKAVTGFKDPFSGKIVAVAEAIKKNLISREVGLRLLEAQLAAGGIVDPVNSIFLPLEVALSRGVIDRDIHRTLNDPNDDAKKFIEPVTKKNVSYAELRKKCRIEPHTGFLLLPVMKKSLSFQGIRNHVPINELVESGIIRPSTADQLESGQITVEEVSKDIQVFLQGSSCIAGIYNDATKEKLGIYDAMKKGLLRPGTTLELLEAQAATGFIVDPVNNLRLPVEEAYRRGLVGIEFKEKLLSAERAVTGYKDPETGNIISLFQAMNKELIEKGHGIRLLEAQIATGGIIDPKASHRLPVDVAYKRGYFNKHMNEILSDPSDDTKGFFDPNTEENLTYLQLKERCIVDEKTNLCLLPLREKKKAVQTSQKNTLRKRRVVIVDPDTNREMTVLEAYNKGLIDYATYVDLSEQECEWEEITITGSDGSTRVVLVDRKTGNQYDVQESIDVGLISKSDFDKYRGGSLSLTQFADMISNKSLSDDVLISSKQDSVSSSTRFRSGSWSKSGSFSDALEETTPIAAIFDTENIEKISISEGIKRGIVDTITGQRLLEAQACTGGIIHPTTGKRMSIQDAANQGIIDHDMSARLKQAQKAYSGFDGVRGSKKLSAAEAMKVNWLPYEAGQRFLEFQYMTGGLIDPETQLRVTTEEAIRKGMIDGRAAQKLRDISNYPKVLTCPKTKLKISYKDAMDRSMVEDTTGLRMLEASSVSSKGISSPYNVSSAPGSRSGSRPGSRSGSRRGSFDATSETRMLPGENSAICPYDDNHRMPRSSLDRHITKCRLRKLGYSKEETDVMDTCFFYEKSNVPSVVIDKVQQFQIIKETRDNASSSRADGSYEESAYSSSSVDVPHNHKHAICDLTPADRLAIYDHVLLETKNMRSLSALDQNQSDLFEDLAAKINQDDDQKGPKSHLEIMAEMRDYKRRRQSYRAKNVHITKKSYTELGCTPIGFNGSKSTCTPISSNLSAVSSSHSHCTYSTHNYIATYTSSHT</sequence>
<dbReference type="FunFam" id="3.90.1290.10:FF:000001">
    <property type="entry name" value="Plectin a"/>
    <property type="match status" value="2"/>
</dbReference>
<evidence type="ECO:0000256" key="2">
    <source>
        <dbReference type="ARBA" id="ARBA00004568"/>
    </source>
</evidence>
<dbReference type="Gene3D" id="1.20.58.60">
    <property type="match status" value="2"/>
</dbReference>
<dbReference type="InterPro" id="IPR022776">
    <property type="entry name" value="TRM13/UPF0224_CHHC_Znf_dom"/>
</dbReference>
<feature type="domain" description="CHHC U11-48K-type" evidence="15">
    <location>
        <begin position="2857"/>
        <end position="2884"/>
    </location>
</feature>
<keyword evidence="4" id="KW-1003">Cell membrane</keyword>
<keyword evidence="17" id="KW-1185">Reference proteome</keyword>
<dbReference type="PANTHER" id="PTHR23169">
    <property type="entry name" value="ENVOPLAKIN"/>
    <property type="match status" value="1"/>
</dbReference>
<dbReference type="GO" id="GO:0005198">
    <property type="term" value="F:structural molecule activity"/>
    <property type="evidence" value="ECO:0007669"/>
    <property type="project" value="TreeGrafter"/>
</dbReference>
<dbReference type="SUPFAM" id="SSF57667">
    <property type="entry name" value="beta-beta-alpha zinc fingers"/>
    <property type="match status" value="1"/>
</dbReference>
<feature type="coiled-coil region" evidence="13">
    <location>
        <begin position="1329"/>
        <end position="1373"/>
    </location>
</feature>
<evidence type="ECO:0000256" key="1">
    <source>
        <dbReference type="ARBA" id="ARBA00004236"/>
    </source>
</evidence>
<name>A0AAD1W116_PELCU</name>
<dbReference type="FunFam" id="3.30.160.780:FF:000001">
    <property type="entry name" value="Plectin a"/>
    <property type="match status" value="1"/>
</dbReference>
<dbReference type="CDD" id="cd00176">
    <property type="entry name" value="SPEC"/>
    <property type="match status" value="1"/>
</dbReference>
<evidence type="ECO:0000256" key="6">
    <source>
        <dbReference type="ARBA" id="ARBA00022723"/>
    </source>
</evidence>
<dbReference type="Proteomes" id="UP001295444">
    <property type="component" value="Chromosome 04"/>
</dbReference>
<dbReference type="GO" id="GO:0014704">
    <property type="term" value="C:intercalated disc"/>
    <property type="evidence" value="ECO:0007669"/>
    <property type="project" value="TreeGrafter"/>
</dbReference>
<comment type="subcellular location">
    <subcellularLocation>
        <location evidence="2">Cell junction</location>
        <location evidence="2">Desmosome</location>
    </subcellularLocation>
    <subcellularLocation>
        <location evidence="1">Cell membrane</location>
    </subcellularLocation>
</comment>
<dbReference type="InterPro" id="IPR018159">
    <property type="entry name" value="Spectrin/alpha-actinin"/>
</dbReference>
<dbReference type="SUPFAM" id="SSF75399">
    <property type="entry name" value="Plakin repeat"/>
    <property type="match status" value="4"/>
</dbReference>
<dbReference type="Gene3D" id="2.30.30.40">
    <property type="entry name" value="SH3 Domains"/>
    <property type="match status" value="1"/>
</dbReference>
<dbReference type="GO" id="GO:0005886">
    <property type="term" value="C:plasma membrane"/>
    <property type="evidence" value="ECO:0007669"/>
    <property type="project" value="UniProtKB-SubCell"/>
</dbReference>
<evidence type="ECO:0000256" key="12">
    <source>
        <dbReference type="ARBA" id="ARBA00023136"/>
    </source>
</evidence>
<evidence type="ECO:0000256" key="10">
    <source>
        <dbReference type="ARBA" id="ARBA00022949"/>
    </source>
</evidence>